<dbReference type="Gene3D" id="3.30.160.60">
    <property type="entry name" value="Classic Zinc Finger"/>
    <property type="match status" value="1"/>
</dbReference>
<dbReference type="PROSITE" id="PS00518">
    <property type="entry name" value="ZF_RING_1"/>
    <property type="match status" value="1"/>
</dbReference>
<feature type="compositionally biased region" description="Polar residues" evidence="5">
    <location>
        <begin position="35"/>
        <end position="54"/>
    </location>
</feature>
<dbReference type="OrthoDB" id="6105938at2759"/>
<organism evidence="8 9">
    <name type="scientific">Thelephora terrestris</name>
    <dbReference type="NCBI Taxonomy" id="56493"/>
    <lineage>
        <taxon>Eukaryota</taxon>
        <taxon>Fungi</taxon>
        <taxon>Dikarya</taxon>
        <taxon>Basidiomycota</taxon>
        <taxon>Agaricomycotina</taxon>
        <taxon>Agaricomycetes</taxon>
        <taxon>Thelephorales</taxon>
        <taxon>Thelephoraceae</taxon>
        <taxon>Thelephora</taxon>
    </lineage>
</organism>
<reference evidence="8" key="1">
    <citation type="journal article" date="2020" name="Nat. Commun.">
        <title>Large-scale genome sequencing of mycorrhizal fungi provides insights into the early evolution of symbiotic traits.</title>
        <authorList>
            <person name="Miyauchi S."/>
            <person name="Kiss E."/>
            <person name="Kuo A."/>
            <person name="Drula E."/>
            <person name="Kohler A."/>
            <person name="Sanchez-Garcia M."/>
            <person name="Morin E."/>
            <person name="Andreopoulos B."/>
            <person name="Barry K.W."/>
            <person name="Bonito G."/>
            <person name="Buee M."/>
            <person name="Carver A."/>
            <person name="Chen C."/>
            <person name="Cichocki N."/>
            <person name="Clum A."/>
            <person name="Culley D."/>
            <person name="Crous P.W."/>
            <person name="Fauchery L."/>
            <person name="Girlanda M."/>
            <person name="Hayes R.D."/>
            <person name="Keri Z."/>
            <person name="LaButti K."/>
            <person name="Lipzen A."/>
            <person name="Lombard V."/>
            <person name="Magnuson J."/>
            <person name="Maillard F."/>
            <person name="Murat C."/>
            <person name="Nolan M."/>
            <person name="Ohm R.A."/>
            <person name="Pangilinan J."/>
            <person name="Pereira M.F."/>
            <person name="Perotto S."/>
            <person name="Peter M."/>
            <person name="Pfister S."/>
            <person name="Riley R."/>
            <person name="Sitrit Y."/>
            <person name="Stielow J.B."/>
            <person name="Szollosi G."/>
            <person name="Zifcakova L."/>
            <person name="Stursova M."/>
            <person name="Spatafora J.W."/>
            <person name="Tedersoo L."/>
            <person name="Vaario L.M."/>
            <person name="Yamada A."/>
            <person name="Yan M."/>
            <person name="Wang P."/>
            <person name="Xu J."/>
            <person name="Bruns T."/>
            <person name="Baldrian P."/>
            <person name="Vilgalys R."/>
            <person name="Dunand C."/>
            <person name="Henrissat B."/>
            <person name="Grigoriev I.V."/>
            <person name="Hibbett D."/>
            <person name="Nagy L.G."/>
            <person name="Martin F.M."/>
        </authorList>
    </citation>
    <scope>NUCLEOTIDE SEQUENCE</scope>
    <source>
        <strain evidence="8">UH-Tt-Lm1</strain>
    </source>
</reference>
<dbReference type="EMBL" id="WIUZ02000004">
    <property type="protein sequence ID" value="KAF9788544.1"/>
    <property type="molecule type" value="Genomic_DNA"/>
</dbReference>
<keyword evidence="1" id="KW-0479">Metal-binding</keyword>
<evidence type="ECO:0000313" key="8">
    <source>
        <dbReference type="EMBL" id="KAF9788544.1"/>
    </source>
</evidence>
<evidence type="ECO:0008006" key="10">
    <source>
        <dbReference type="Google" id="ProtNLM"/>
    </source>
</evidence>
<dbReference type="PROSITE" id="PS00028">
    <property type="entry name" value="ZINC_FINGER_C2H2_1"/>
    <property type="match status" value="1"/>
</dbReference>
<protein>
    <recommendedName>
        <fullName evidence="10">RING-type domain-containing protein</fullName>
    </recommendedName>
</protein>
<dbReference type="GO" id="GO:0008270">
    <property type="term" value="F:zinc ion binding"/>
    <property type="evidence" value="ECO:0007669"/>
    <property type="project" value="UniProtKB-KW"/>
</dbReference>
<dbReference type="PROSITE" id="PS50089">
    <property type="entry name" value="ZF_RING_2"/>
    <property type="match status" value="1"/>
</dbReference>
<dbReference type="PROSITE" id="PS50157">
    <property type="entry name" value="ZINC_FINGER_C2H2_2"/>
    <property type="match status" value="1"/>
</dbReference>
<evidence type="ECO:0000256" key="3">
    <source>
        <dbReference type="ARBA" id="ARBA00022833"/>
    </source>
</evidence>
<proteinExistence type="predicted"/>
<feature type="domain" description="C2H2-type" evidence="7">
    <location>
        <begin position="102"/>
        <end position="132"/>
    </location>
</feature>
<dbReference type="InterPro" id="IPR017907">
    <property type="entry name" value="Znf_RING_CS"/>
</dbReference>
<name>A0A9P6HK62_9AGAM</name>
<dbReference type="InterPro" id="IPR013083">
    <property type="entry name" value="Znf_RING/FYVE/PHD"/>
</dbReference>
<evidence type="ECO:0000256" key="5">
    <source>
        <dbReference type="SAM" id="MobiDB-lite"/>
    </source>
</evidence>
<keyword evidence="3" id="KW-0862">Zinc</keyword>
<dbReference type="InterPro" id="IPR001841">
    <property type="entry name" value="Znf_RING"/>
</dbReference>
<feature type="compositionally biased region" description="Low complexity" evidence="5">
    <location>
        <begin position="163"/>
        <end position="172"/>
    </location>
</feature>
<feature type="region of interest" description="Disordered" evidence="5">
    <location>
        <begin position="73"/>
        <end position="93"/>
    </location>
</feature>
<evidence type="ECO:0000256" key="1">
    <source>
        <dbReference type="ARBA" id="ARBA00022723"/>
    </source>
</evidence>
<feature type="region of interest" description="Disordered" evidence="5">
    <location>
        <begin position="31"/>
        <end position="58"/>
    </location>
</feature>
<evidence type="ECO:0000256" key="4">
    <source>
        <dbReference type="PROSITE-ProRule" id="PRU00042"/>
    </source>
</evidence>
<keyword evidence="9" id="KW-1185">Reference proteome</keyword>
<evidence type="ECO:0000259" key="7">
    <source>
        <dbReference type="PROSITE" id="PS50157"/>
    </source>
</evidence>
<dbReference type="InterPro" id="IPR013087">
    <property type="entry name" value="Znf_C2H2_type"/>
</dbReference>
<feature type="domain" description="RING-type" evidence="6">
    <location>
        <begin position="240"/>
        <end position="281"/>
    </location>
</feature>
<evidence type="ECO:0000259" key="6">
    <source>
        <dbReference type="PROSITE" id="PS50089"/>
    </source>
</evidence>
<sequence>MTLAVIPRSSASQCPICSAAVKVKKLSNHVRKNHGNTNSSVEAANQAAPQSPRNGSLAGSLAANSLRVPGEGVYPSTWTSGPVQTHEDSATGSTHNLTLGRFYCQEHDCGRGFSSEAHLESHTRFFHQTKPAQTTAGEEGANPSPKNIPEEAEESVKTSPAHSTSTVGSSESGEYTLHDLLHTPSPAEAPALTLPQEGHQVIPSSAGMSVQGAFGSSATTPGEVSAPPAVTTSSPLSFRCRMCDAPPTVCMRPTATMCGHVFCYECITQHVTSTPRCPVCDGALLLYCLFKLDLPVLP</sequence>
<dbReference type="InterPro" id="IPR018957">
    <property type="entry name" value="Znf_C3HC4_RING-type"/>
</dbReference>
<dbReference type="SMART" id="SM00184">
    <property type="entry name" value="RING"/>
    <property type="match status" value="1"/>
</dbReference>
<dbReference type="SUPFAM" id="SSF57850">
    <property type="entry name" value="RING/U-box"/>
    <property type="match status" value="1"/>
</dbReference>
<reference evidence="8" key="2">
    <citation type="submission" date="2020-11" db="EMBL/GenBank/DDBJ databases">
        <authorList>
            <consortium name="DOE Joint Genome Institute"/>
            <person name="Kuo A."/>
            <person name="Miyauchi S."/>
            <person name="Kiss E."/>
            <person name="Drula E."/>
            <person name="Kohler A."/>
            <person name="Sanchez-Garcia M."/>
            <person name="Andreopoulos B."/>
            <person name="Barry K.W."/>
            <person name="Bonito G."/>
            <person name="Buee M."/>
            <person name="Carver A."/>
            <person name="Chen C."/>
            <person name="Cichocki N."/>
            <person name="Clum A."/>
            <person name="Culley D."/>
            <person name="Crous P.W."/>
            <person name="Fauchery L."/>
            <person name="Girlanda M."/>
            <person name="Hayes R."/>
            <person name="Keri Z."/>
            <person name="Labutti K."/>
            <person name="Lipzen A."/>
            <person name="Lombard V."/>
            <person name="Magnuson J."/>
            <person name="Maillard F."/>
            <person name="Morin E."/>
            <person name="Murat C."/>
            <person name="Nolan M."/>
            <person name="Ohm R."/>
            <person name="Pangilinan J."/>
            <person name="Pereira M."/>
            <person name="Perotto S."/>
            <person name="Peter M."/>
            <person name="Riley R."/>
            <person name="Sitrit Y."/>
            <person name="Stielow B."/>
            <person name="Szollosi G."/>
            <person name="Zifcakova L."/>
            <person name="Stursova M."/>
            <person name="Spatafora J.W."/>
            <person name="Tedersoo L."/>
            <person name="Vaario L.-M."/>
            <person name="Yamada A."/>
            <person name="Yan M."/>
            <person name="Wang P."/>
            <person name="Xu J."/>
            <person name="Bruns T."/>
            <person name="Baldrian P."/>
            <person name="Vilgalys R."/>
            <person name="Henrissat B."/>
            <person name="Grigoriev I.V."/>
            <person name="Hibbett D."/>
            <person name="Nagy L.G."/>
            <person name="Martin F.M."/>
        </authorList>
    </citation>
    <scope>NUCLEOTIDE SEQUENCE</scope>
    <source>
        <strain evidence="8">UH-Tt-Lm1</strain>
    </source>
</reference>
<evidence type="ECO:0000256" key="2">
    <source>
        <dbReference type="ARBA" id="ARBA00022771"/>
    </source>
</evidence>
<gene>
    <name evidence="8" type="ORF">BJ322DRAFT_1106523</name>
</gene>
<keyword evidence="2 4" id="KW-0863">Zinc-finger</keyword>
<dbReference type="Gene3D" id="3.30.40.10">
    <property type="entry name" value="Zinc/RING finger domain, C3HC4 (zinc finger)"/>
    <property type="match status" value="1"/>
</dbReference>
<dbReference type="Pfam" id="PF00097">
    <property type="entry name" value="zf-C3HC4"/>
    <property type="match status" value="1"/>
</dbReference>
<dbReference type="AlphaFoldDB" id="A0A9P6HK62"/>
<comment type="caution">
    <text evidence="8">The sequence shown here is derived from an EMBL/GenBank/DDBJ whole genome shotgun (WGS) entry which is preliminary data.</text>
</comment>
<evidence type="ECO:0000313" key="9">
    <source>
        <dbReference type="Proteomes" id="UP000736335"/>
    </source>
</evidence>
<dbReference type="SMART" id="SM00355">
    <property type="entry name" value="ZnF_C2H2"/>
    <property type="match status" value="2"/>
</dbReference>
<dbReference type="Proteomes" id="UP000736335">
    <property type="component" value="Unassembled WGS sequence"/>
</dbReference>
<feature type="region of interest" description="Disordered" evidence="5">
    <location>
        <begin position="128"/>
        <end position="172"/>
    </location>
</feature>
<accession>A0A9P6HK62</accession>